<evidence type="ECO:0000256" key="3">
    <source>
        <dbReference type="ARBA" id="ARBA00022692"/>
    </source>
</evidence>
<feature type="transmembrane region" description="Helical" evidence="6">
    <location>
        <begin position="126"/>
        <end position="147"/>
    </location>
</feature>
<evidence type="ECO:0000256" key="5">
    <source>
        <dbReference type="ARBA" id="ARBA00023136"/>
    </source>
</evidence>
<comment type="subcellular location">
    <subcellularLocation>
        <location evidence="1">Cell membrane</location>
        <topology evidence="1">Multi-pass membrane protein</topology>
    </subcellularLocation>
</comment>
<name>A0A368U3F1_9GAMM</name>
<evidence type="ECO:0000256" key="4">
    <source>
        <dbReference type="ARBA" id="ARBA00022989"/>
    </source>
</evidence>
<dbReference type="PANTHER" id="PTHR30250:SF28">
    <property type="entry name" value="POLYSACCHARIDE BIOSYNTHESIS PROTEIN"/>
    <property type="match status" value="1"/>
</dbReference>
<keyword evidence="2" id="KW-1003">Cell membrane</keyword>
<dbReference type="InterPro" id="IPR050833">
    <property type="entry name" value="Poly_Biosynth_Transport"/>
</dbReference>
<sequence length="441" mass="47267">MSRTVLNRLHDRVRVFGKSRFVRNVATVATGIAAAQAISLVFAPFLTRLYGPEAFGALAAFTAMINIITPLATLGYANAIVMPETDEGATAIARLAIVCATMVAPVMLSFVYIFQDQLATWASLEATPAILYLIPVSLLLGALLSVADQTAIREGLFKAKAGSHVASTLLINIGKLTGGLLAPSGLLLIVFFMLGKAINFVMLLALVPRNGAYEVRRWFGAAGIRNAAREYRDFSLYRMPQSMINAAALGLPVILLTSFFGSGAAGQYSLTVLVLGAPVMLLGQSVGEVFYPKITRAILEGSQDAGKMLIQATTVLSLLALVPFGIIAIAGPVLFPIVFGDEWSRAGEYAQWIALWLAFVLVSGAYVAAYPALKLQRYLLVQEVLSVILRVTALYIGFTFFKSDLAAIALFSIVGCFLSTALCVVAFIRLNGGIYFQKDKD</sequence>
<feature type="transmembrane region" description="Helical" evidence="6">
    <location>
        <begin position="312"/>
        <end position="337"/>
    </location>
</feature>
<dbReference type="GO" id="GO:0005886">
    <property type="term" value="C:plasma membrane"/>
    <property type="evidence" value="ECO:0007669"/>
    <property type="project" value="UniProtKB-SubCell"/>
</dbReference>
<dbReference type="EMBL" id="QPII01000002">
    <property type="protein sequence ID" value="RCV91017.1"/>
    <property type="molecule type" value="Genomic_DNA"/>
</dbReference>
<evidence type="ECO:0000256" key="2">
    <source>
        <dbReference type="ARBA" id="ARBA00022475"/>
    </source>
</evidence>
<feature type="transmembrane region" description="Helical" evidence="6">
    <location>
        <begin position="349"/>
        <end position="373"/>
    </location>
</feature>
<feature type="transmembrane region" description="Helical" evidence="6">
    <location>
        <begin position="380"/>
        <end position="401"/>
    </location>
</feature>
<feature type="transmembrane region" description="Helical" evidence="6">
    <location>
        <begin position="21"/>
        <end position="43"/>
    </location>
</feature>
<gene>
    <name evidence="7" type="ORF">DU505_03755</name>
</gene>
<feature type="transmembrane region" description="Helical" evidence="6">
    <location>
        <begin position="268"/>
        <end position="291"/>
    </location>
</feature>
<dbReference type="PANTHER" id="PTHR30250">
    <property type="entry name" value="PST FAMILY PREDICTED COLANIC ACID TRANSPORTER"/>
    <property type="match status" value="1"/>
</dbReference>
<feature type="transmembrane region" description="Helical" evidence="6">
    <location>
        <begin position="186"/>
        <end position="207"/>
    </location>
</feature>
<proteinExistence type="predicted"/>
<evidence type="ECO:0000313" key="7">
    <source>
        <dbReference type="EMBL" id="RCV91017.1"/>
    </source>
</evidence>
<comment type="caution">
    <text evidence="7">The sequence shown here is derived from an EMBL/GenBank/DDBJ whole genome shotgun (WGS) entry which is preliminary data.</text>
</comment>
<feature type="transmembrane region" description="Helical" evidence="6">
    <location>
        <begin position="407"/>
        <end position="428"/>
    </location>
</feature>
<dbReference type="OrthoDB" id="3831435at2"/>
<keyword evidence="8" id="KW-1185">Reference proteome</keyword>
<dbReference type="Pfam" id="PF13440">
    <property type="entry name" value="Polysacc_synt_3"/>
    <property type="match status" value="1"/>
</dbReference>
<reference evidence="7 8" key="1">
    <citation type="submission" date="2018-07" db="EMBL/GenBank/DDBJ databases">
        <title>Halomonas montanilacus sp. nov., isolated from Lake Pengyan on Tibetan Plateau.</title>
        <authorList>
            <person name="Lu H."/>
            <person name="Xing P."/>
            <person name="Wu Q."/>
        </authorList>
    </citation>
    <scope>NUCLEOTIDE SEQUENCE [LARGE SCALE GENOMIC DNA]</scope>
    <source>
        <strain evidence="7 8">PYC7W</strain>
    </source>
</reference>
<keyword evidence="5 6" id="KW-0472">Membrane</keyword>
<feature type="transmembrane region" description="Helical" evidence="6">
    <location>
        <begin position="55"/>
        <end position="79"/>
    </location>
</feature>
<evidence type="ECO:0000256" key="6">
    <source>
        <dbReference type="SAM" id="Phobius"/>
    </source>
</evidence>
<evidence type="ECO:0000256" key="1">
    <source>
        <dbReference type="ARBA" id="ARBA00004651"/>
    </source>
</evidence>
<keyword evidence="4 6" id="KW-1133">Transmembrane helix</keyword>
<evidence type="ECO:0000313" key="8">
    <source>
        <dbReference type="Proteomes" id="UP000252405"/>
    </source>
</evidence>
<feature type="transmembrane region" description="Helical" evidence="6">
    <location>
        <begin position="91"/>
        <end position="114"/>
    </location>
</feature>
<feature type="transmembrane region" description="Helical" evidence="6">
    <location>
        <begin position="242"/>
        <end position="262"/>
    </location>
</feature>
<accession>A0A368U3F1</accession>
<organism evidence="7 8">
    <name type="scientific">Billgrantia montanilacus</name>
    <dbReference type="NCBI Taxonomy" id="2282305"/>
    <lineage>
        <taxon>Bacteria</taxon>
        <taxon>Pseudomonadati</taxon>
        <taxon>Pseudomonadota</taxon>
        <taxon>Gammaproteobacteria</taxon>
        <taxon>Oceanospirillales</taxon>
        <taxon>Halomonadaceae</taxon>
        <taxon>Billgrantia</taxon>
    </lineage>
</organism>
<feature type="transmembrane region" description="Helical" evidence="6">
    <location>
        <begin position="159"/>
        <end position="180"/>
    </location>
</feature>
<dbReference type="AlphaFoldDB" id="A0A368U3F1"/>
<keyword evidence="3 6" id="KW-0812">Transmembrane</keyword>
<protein>
    <submittedName>
        <fullName evidence="7">Lipopolysaccharide biosynthesis protein</fullName>
    </submittedName>
</protein>
<dbReference type="Proteomes" id="UP000252405">
    <property type="component" value="Unassembled WGS sequence"/>
</dbReference>